<organism evidence="2 3">
    <name type="scientific">Zhongshania aliphaticivorans</name>
    <dbReference type="NCBI Taxonomy" id="1470434"/>
    <lineage>
        <taxon>Bacteria</taxon>
        <taxon>Pseudomonadati</taxon>
        <taxon>Pseudomonadota</taxon>
        <taxon>Gammaproteobacteria</taxon>
        <taxon>Cellvibrionales</taxon>
        <taxon>Spongiibacteraceae</taxon>
        <taxon>Zhongshania</taxon>
    </lineage>
</organism>
<reference evidence="2 3" key="1">
    <citation type="submission" date="2015-12" db="EMBL/GenBank/DDBJ databases">
        <authorList>
            <person name="Shamseldin A."/>
            <person name="Moawad H."/>
            <person name="Abd El-Rahim W.M."/>
            <person name="Sadowsky M.J."/>
        </authorList>
    </citation>
    <scope>NUCLEOTIDE SEQUENCE [LARGE SCALE GENOMIC DNA]</scope>
    <source>
        <strain evidence="2 3">SM2</strain>
    </source>
</reference>
<protein>
    <submittedName>
        <fullName evidence="2">Uncharacterized protein</fullName>
    </submittedName>
</protein>
<dbReference type="AlphaFoldDB" id="A0A127M2M8"/>
<proteinExistence type="predicted"/>
<feature type="signal peptide" evidence="1">
    <location>
        <begin position="1"/>
        <end position="22"/>
    </location>
</feature>
<gene>
    <name evidence="2" type="ORF">AZF00_03800</name>
</gene>
<dbReference type="KEGG" id="zal:AZF00_03800"/>
<feature type="chain" id="PRO_5007274937" evidence="1">
    <location>
        <begin position="23"/>
        <end position="179"/>
    </location>
</feature>
<dbReference type="RefSeq" id="WP_008246025.1">
    <property type="nucleotide sequence ID" value="NZ_CP014544.1"/>
</dbReference>
<dbReference type="EMBL" id="CP014544">
    <property type="protein sequence ID" value="AMO67474.1"/>
    <property type="molecule type" value="Genomic_DNA"/>
</dbReference>
<sequence length="179" mass="18015">MNNSLLGFGLVSILSAAPLALAQAQIPVLGDLLAGGGMVGSELSILGTLPGGDVLPANTALGKVGLLTTEMGQILGDPLAQVPTGLDSKLIFGFVPGAEVLYQNPLGIVEFLVAGNSILSESIFILPAIPLVSSGLELDLLGLDTLLGDQLIGLGSITPALSPAEILPEILTAVTEVDI</sequence>
<accession>A0A127M2M8</accession>
<dbReference type="Proteomes" id="UP000074119">
    <property type="component" value="Chromosome"/>
</dbReference>
<evidence type="ECO:0000313" key="3">
    <source>
        <dbReference type="Proteomes" id="UP000074119"/>
    </source>
</evidence>
<evidence type="ECO:0000313" key="2">
    <source>
        <dbReference type="EMBL" id="AMO67474.1"/>
    </source>
</evidence>
<keyword evidence="1" id="KW-0732">Signal</keyword>
<evidence type="ECO:0000256" key="1">
    <source>
        <dbReference type="SAM" id="SignalP"/>
    </source>
</evidence>
<name>A0A127M2M8_9GAMM</name>